<sequence>MTGLDSSVVTAVTSHDNSITNLLTKINLLDVTQLETPSNQIPAYVNQYETIISRLYADSRLDASYLNAESIIPAYEYLVSLGASSGDALSIGKEGIAELKTAITNYQAYVTANAGNEGSLTYSAKIVELEQTIGIAVTKIDQYNQYIAEVNKTVQYLNVNVMDALSKTDAVVDATLTGTERTSAKNAFTALRGDESNMSRNMILSLNDVGTLFSDSIQAMGHYGQMNLVFRNALEDRNTKTKQVSDGLVSFFDGFELEYRSKEAELTFLLDENGNETKLAAIQKEAEKKKKIAGAEVNARAMEMFLDYLGNLGERERNVESIYLRMLKDSEVISQDTKTDTNSIVERRAMATLLDFFRSSRGAFANYIAGPNYNDFIEDMQRQKDYADALLSFYESGKEYSVSEREEIRWNGSANEKKFLKESFSYGESFFFQAATGQVSREIAVSQKVDDFAARVRSGEVLSVLKEEYFKRQENKATGILKELHDAVSGLDDITASRLLSDSFRIGTSTDRDSSEETRRANLLSGHLTNNPGTPRAQLNSLLDVGKLIEIFGEKEGLAIYSEITNKILNIDNSATAIIEQSQLLNPKHVEVEAEYPSYLSFFDDTKKSGYTSEVQKLNQYLTLKDFEDTSQPIFDTDLELIGYKKPFAGLDYSELEAVKTSLDGMIANWGT</sequence>
<evidence type="ECO:0000313" key="2">
    <source>
        <dbReference type="Proteomes" id="UP000297918"/>
    </source>
</evidence>
<dbReference type="Proteomes" id="UP000297918">
    <property type="component" value="Unassembled WGS sequence"/>
</dbReference>
<accession>A0ABY2LBW8</accession>
<dbReference type="EMBL" id="RQFL01000027">
    <property type="protein sequence ID" value="TGK89268.1"/>
    <property type="molecule type" value="Genomic_DNA"/>
</dbReference>
<evidence type="ECO:0000313" key="1">
    <source>
        <dbReference type="EMBL" id="TGK89268.1"/>
    </source>
</evidence>
<dbReference type="RefSeq" id="WP_135750047.1">
    <property type="nucleotide sequence ID" value="NZ_RQFL01000027.1"/>
</dbReference>
<name>A0ABY2LBW8_9LEPT</name>
<proteinExistence type="predicted"/>
<gene>
    <name evidence="1" type="ORF">EHQ26_16160</name>
</gene>
<evidence type="ECO:0008006" key="3">
    <source>
        <dbReference type="Google" id="ProtNLM"/>
    </source>
</evidence>
<protein>
    <recommendedName>
        <fullName evidence="3">Flagellar hook-associated protein 2 C-terminal domain-containing protein</fullName>
    </recommendedName>
</protein>
<keyword evidence="2" id="KW-1185">Reference proteome</keyword>
<feature type="non-terminal residue" evidence="1">
    <location>
        <position position="672"/>
    </location>
</feature>
<organism evidence="1 2">
    <name type="scientific">Leptospira bourretii</name>
    <dbReference type="NCBI Taxonomy" id="2484962"/>
    <lineage>
        <taxon>Bacteria</taxon>
        <taxon>Pseudomonadati</taxon>
        <taxon>Spirochaetota</taxon>
        <taxon>Spirochaetia</taxon>
        <taxon>Leptospirales</taxon>
        <taxon>Leptospiraceae</taxon>
        <taxon>Leptospira</taxon>
    </lineage>
</organism>
<comment type="caution">
    <text evidence="1">The sequence shown here is derived from an EMBL/GenBank/DDBJ whole genome shotgun (WGS) entry which is preliminary data.</text>
</comment>
<reference evidence="2" key="1">
    <citation type="journal article" date="2019" name="PLoS Negl. Trop. Dis.">
        <title>Revisiting the worldwide diversity of Leptospira species in the environment.</title>
        <authorList>
            <person name="Vincent A.T."/>
            <person name="Schiettekatte O."/>
            <person name="Bourhy P."/>
            <person name="Veyrier F.J."/>
            <person name="Picardeau M."/>
        </authorList>
    </citation>
    <scope>NUCLEOTIDE SEQUENCE [LARGE SCALE GENOMIC DNA]</scope>
    <source>
        <strain evidence="2">201800281</strain>
    </source>
</reference>